<dbReference type="Gene3D" id="3.40.640.10">
    <property type="entry name" value="Type I PLP-dependent aspartate aminotransferase-like (Major domain)"/>
    <property type="match status" value="1"/>
</dbReference>
<dbReference type="PIRSF" id="PIRSF000521">
    <property type="entry name" value="Transaminase_4ab_Lys_Orn"/>
    <property type="match status" value="1"/>
</dbReference>
<evidence type="ECO:0000313" key="5">
    <source>
        <dbReference type="Proteomes" id="UP000292855"/>
    </source>
</evidence>
<evidence type="ECO:0000256" key="2">
    <source>
        <dbReference type="ARBA" id="ARBA00022898"/>
    </source>
</evidence>
<dbReference type="SUPFAM" id="SSF53383">
    <property type="entry name" value="PLP-dependent transferases"/>
    <property type="match status" value="1"/>
</dbReference>
<dbReference type="GO" id="GO:0008483">
    <property type="term" value="F:transaminase activity"/>
    <property type="evidence" value="ECO:0007669"/>
    <property type="project" value="UniProtKB-KW"/>
</dbReference>
<dbReference type="EMBL" id="SGIT01000002">
    <property type="protein sequence ID" value="RZF59365.1"/>
    <property type="molecule type" value="Genomic_DNA"/>
</dbReference>
<dbReference type="PANTHER" id="PTHR43713">
    <property type="entry name" value="GLUTAMATE-1-SEMIALDEHYDE 2,1-AMINOMUTASE"/>
    <property type="match status" value="1"/>
</dbReference>
<dbReference type="PROSITE" id="PS00600">
    <property type="entry name" value="AA_TRANSFER_CLASS_3"/>
    <property type="match status" value="1"/>
</dbReference>
<comment type="cofactor">
    <cofactor evidence="1">
        <name>pyridoxal 5'-phosphate</name>
        <dbReference type="ChEBI" id="CHEBI:597326"/>
    </cofactor>
</comment>
<proteinExistence type="inferred from homology"/>
<dbReference type="CDD" id="cd00610">
    <property type="entry name" value="OAT_like"/>
    <property type="match status" value="1"/>
</dbReference>
<keyword evidence="5" id="KW-1185">Reference proteome</keyword>
<evidence type="ECO:0000256" key="1">
    <source>
        <dbReference type="ARBA" id="ARBA00001933"/>
    </source>
</evidence>
<gene>
    <name evidence="4" type="ORF">EWE74_09285</name>
</gene>
<evidence type="ECO:0000313" key="4">
    <source>
        <dbReference type="EMBL" id="RZF59365.1"/>
    </source>
</evidence>
<dbReference type="RefSeq" id="WP_130141287.1">
    <property type="nucleotide sequence ID" value="NZ_SGIT01000002.1"/>
</dbReference>
<dbReference type="InterPro" id="IPR015422">
    <property type="entry name" value="PyrdxlP-dep_Trfase_small"/>
</dbReference>
<evidence type="ECO:0000256" key="3">
    <source>
        <dbReference type="RuleBase" id="RU003560"/>
    </source>
</evidence>
<keyword evidence="4" id="KW-0808">Transferase</keyword>
<accession>A0A4Q6XJ79</accession>
<dbReference type="InterPro" id="IPR015421">
    <property type="entry name" value="PyrdxlP-dep_Trfase_major"/>
</dbReference>
<protein>
    <submittedName>
        <fullName evidence="4">Aspartate aminotransferase family protein</fullName>
    </submittedName>
</protein>
<comment type="caution">
    <text evidence="4">The sequence shown here is derived from an EMBL/GenBank/DDBJ whole genome shotgun (WGS) entry which is preliminary data.</text>
</comment>
<dbReference type="Gene3D" id="3.90.1150.10">
    <property type="entry name" value="Aspartate Aminotransferase, domain 1"/>
    <property type="match status" value="1"/>
</dbReference>
<dbReference type="InterPro" id="IPR049704">
    <property type="entry name" value="Aminotrans_3_PPA_site"/>
</dbReference>
<dbReference type="OrthoDB" id="1286826at2"/>
<dbReference type="Pfam" id="PF00202">
    <property type="entry name" value="Aminotran_3"/>
    <property type="match status" value="1"/>
</dbReference>
<dbReference type="InterPro" id="IPR015424">
    <property type="entry name" value="PyrdxlP-dep_Trfase"/>
</dbReference>
<sequence length="436" mass="48409">MKRRSYQKSKDLLDRASQVLAGGVSSEFRKYNHPHAIFYTHGEGTRIYDVDGNAYLDFTLSQGPLIVGHSHPRVLEAVENYSKDGQLFAGQHIKEIELAEKLQQLIPSAELMRFCLDGSEAVQTAFRIARAKTGKHKFLRFEGHYHGWLDNVAWGISTASVEALGNEDDPNVFPWSAGLSPNSKDDFIVLPWNDLALVERIVAEKHNELAAIITEPIMCNNGCIVPHEGFLQGLRTICNRYGIALIFDEVITGFRLGLGGAQQYYDVTPDLSIFAKAIASGYPISAIVGKKEWMEEIVSARVIHAGTMNTSNPTVAAALATISVLEQDSDTHNRMFRLGNRLISGLREAAKQTGQNLQVQGPGPMFNTAFTSLSAIKNYRDTFQTDKIKLKQFIAGLHDRGIRVIGRGLWYISAVHTEEDIDHAINVSETVLKEIE</sequence>
<name>A0A4Q6XJ79_9SPHI</name>
<dbReference type="PANTHER" id="PTHR43713:SF3">
    <property type="entry name" value="GLUTAMATE-1-SEMIALDEHYDE 2,1-AMINOMUTASE 1, CHLOROPLASTIC-RELATED"/>
    <property type="match status" value="1"/>
</dbReference>
<comment type="similarity">
    <text evidence="3">Belongs to the class-III pyridoxal-phosphate-dependent aminotransferase family.</text>
</comment>
<dbReference type="Proteomes" id="UP000292855">
    <property type="component" value="Unassembled WGS sequence"/>
</dbReference>
<keyword evidence="4" id="KW-0032">Aminotransferase</keyword>
<reference evidence="4 5" key="1">
    <citation type="submission" date="2019-02" db="EMBL/GenBank/DDBJ databases">
        <authorList>
            <person name="Li Y."/>
        </authorList>
    </citation>
    <scope>NUCLEOTIDE SEQUENCE [LARGE SCALE GENOMIC DNA]</scope>
    <source>
        <strain evidence="4 5">30C10-4-7</strain>
    </source>
</reference>
<organism evidence="4 5">
    <name type="scientific">Sphingobacterium corticibacterium</name>
    <dbReference type="NCBI Taxonomy" id="2484746"/>
    <lineage>
        <taxon>Bacteria</taxon>
        <taxon>Pseudomonadati</taxon>
        <taxon>Bacteroidota</taxon>
        <taxon>Sphingobacteriia</taxon>
        <taxon>Sphingobacteriales</taxon>
        <taxon>Sphingobacteriaceae</taxon>
        <taxon>Sphingobacterium</taxon>
    </lineage>
</organism>
<dbReference type="InterPro" id="IPR005814">
    <property type="entry name" value="Aminotrans_3"/>
</dbReference>
<dbReference type="GO" id="GO:0030170">
    <property type="term" value="F:pyridoxal phosphate binding"/>
    <property type="evidence" value="ECO:0007669"/>
    <property type="project" value="InterPro"/>
</dbReference>
<dbReference type="AlphaFoldDB" id="A0A4Q6XJ79"/>
<keyword evidence="2 3" id="KW-0663">Pyridoxal phosphate</keyword>